<evidence type="ECO:0000313" key="2">
    <source>
        <dbReference type="EMBL" id="KAG5643608.1"/>
    </source>
</evidence>
<organism evidence="2 3">
    <name type="scientific">Asterophora parasitica</name>
    <dbReference type="NCBI Taxonomy" id="117018"/>
    <lineage>
        <taxon>Eukaryota</taxon>
        <taxon>Fungi</taxon>
        <taxon>Dikarya</taxon>
        <taxon>Basidiomycota</taxon>
        <taxon>Agaricomycotina</taxon>
        <taxon>Agaricomycetes</taxon>
        <taxon>Agaricomycetidae</taxon>
        <taxon>Agaricales</taxon>
        <taxon>Tricholomatineae</taxon>
        <taxon>Lyophyllaceae</taxon>
        <taxon>Asterophora</taxon>
    </lineage>
</organism>
<protein>
    <submittedName>
        <fullName evidence="2">Uncharacterized protein</fullName>
    </submittedName>
</protein>
<feature type="region of interest" description="Disordered" evidence="1">
    <location>
        <begin position="136"/>
        <end position="218"/>
    </location>
</feature>
<gene>
    <name evidence="2" type="ORF">DXG03_000616</name>
</gene>
<keyword evidence="3" id="KW-1185">Reference proteome</keyword>
<comment type="caution">
    <text evidence="2">The sequence shown here is derived from an EMBL/GenBank/DDBJ whole genome shotgun (WGS) entry which is preliminary data.</text>
</comment>
<dbReference type="EMBL" id="JABCKV010000104">
    <property type="protein sequence ID" value="KAG5643608.1"/>
    <property type="molecule type" value="Genomic_DNA"/>
</dbReference>
<dbReference type="Proteomes" id="UP000775547">
    <property type="component" value="Unassembled WGS sequence"/>
</dbReference>
<dbReference type="AlphaFoldDB" id="A0A9P7G7K5"/>
<name>A0A9P7G7K5_9AGAR</name>
<evidence type="ECO:0000313" key="3">
    <source>
        <dbReference type="Proteomes" id="UP000775547"/>
    </source>
</evidence>
<proteinExistence type="predicted"/>
<accession>A0A9P7G7K5</accession>
<reference evidence="2" key="1">
    <citation type="submission" date="2020-07" db="EMBL/GenBank/DDBJ databases">
        <authorList>
            <person name="Nieuwenhuis M."/>
            <person name="Van De Peppel L.J.J."/>
        </authorList>
    </citation>
    <scope>NUCLEOTIDE SEQUENCE</scope>
    <source>
        <strain evidence="2">AP01</strain>
        <tissue evidence="2">Mycelium</tissue>
    </source>
</reference>
<sequence>MWVDELNARLTAALEVEKQRRQEINALTVQLTITKALEKSHKRKIDELDARVTEALTKDANLKELLRQVEINRDEWRRRLDVADSRCKILELEADKHLWEEAKRIREENLARAEEEDVRRKAEIEESARKLRELQAEERRRTKEQKQLAREQAQKEQAQREADEARKEQEVRKKVARKAQETQEQHQRALDEERLQKERKAAPRRQRKRQRAENMRQDPWSIATSVERERCRVRDTIMLYRMGGVWNNDVAATRFAFVVDEFEKVRSFGNIVSQAMKPLWIATKM</sequence>
<feature type="compositionally biased region" description="Basic and acidic residues" evidence="1">
    <location>
        <begin position="136"/>
        <end position="201"/>
    </location>
</feature>
<reference evidence="2" key="2">
    <citation type="submission" date="2021-10" db="EMBL/GenBank/DDBJ databases">
        <title>Phylogenomics reveals ancestral predisposition of the termite-cultivated fungus Termitomyces towards a domesticated lifestyle.</title>
        <authorList>
            <person name="Auxier B."/>
            <person name="Grum-Grzhimaylo A."/>
            <person name="Cardenas M.E."/>
            <person name="Lodge J.D."/>
            <person name="Laessoe T."/>
            <person name="Pedersen O."/>
            <person name="Smith M.E."/>
            <person name="Kuyper T.W."/>
            <person name="Franco-Molano E.A."/>
            <person name="Baroni T.J."/>
            <person name="Aanen D.K."/>
        </authorList>
    </citation>
    <scope>NUCLEOTIDE SEQUENCE</scope>
    <source>
        <strain evidence="2">AP01</strain>
        <tissue evidence="2">Mycelium</tissue>
    </source>
</reference>
<evidence type="ECO:0000256" key="1">
    <source>
        <dbReference type="SAM" id="MobiDB-lite"/>
    </source>
</evidence>